<keyword evidence="5" id="KW-0999">Mitochondrion inner membrane</keyword>
<name>A0A0F7SSX5_PHARH</name>
<keyword evidence="6" id="KW-0249">Electron transport</keyword>
<keyword evidence="4" id="KW-0679">Respiratory chain</keyword>
<dbReference type="GO" id="GO:0045271">
    <property type="term" value="C:respiratory chain complex I"/>
    <property type="evidence" value="ECO:0007669"/>
    <property type="project" value="InterPro"/>
</dbReference>
<keyword evidence="9" id="KW-0830">Ubiquinone</keyword>
<reference evidence="9" key="1">
    <citation type="submission" date="2014-08" db="EMBL/GenBank/DDBJ databases">
        <authorList>
            <person name="Sharma Rahul"/>
            <person name="Thines Marco"/>
        </authorList>
    </citation>
    <scope>NUCLEOTIDE SEQUENCE</scope>
</reference>
<dbReference type="GO" id="GO:0006979">
    <property type="term" value="P:response to oxidative stress"/>
    <property type="evidence" value="ECO:0007669"/>
    <property type="project" value="TreeGrafter"/>
</dbReference>
<evidence type="ECO:0000256" key="6">
    <source>
        <dbReference type="ARBA" id="ARBA00022982"/>
    </source>
</evidence>
<evidence type="ECO:0000256" key="1">
    <source>
        <dbReference type="ARBA" id="ARBA00004443"/>
    </source>
</evidence>
<sequence>MTTIPARLAVMTRQSADLKDAASRARVLYRDWYRAAPEVVQVYQLDLSVYDFRTKIREQFSKHKHVTDVRVIDILLLKGRQEYQETLNIWKQTPHVLAWFKEQEDNASPQTFMDKFLAGRDESHVQNFH</sequence>
<accession>A0A0F7SSX5</accession>
<dbReference type="AlphaFoldDB" id="A0A0F7SSX5"/>
<dbReference type="PANTHER" id="PTHR12964">
    <property type="entry name" value="NADH-UBIQUINONE OXIDOREDUCTASE B14 SUBUNIT"/>
    <property type="match status" value="1"/>
</dbReference>
<evidence type="ECO:0000313" key="9">
    <source>
        <dbReference type="EMBL" id="CED85292.1"/>
    </source>
</evidence>
<dbReference type="InterPro" id="IPR016488">
    <property type="entry name" value="NADH_Ub_cplx-1_asu_su-6"/>
</dbReference>
<comment type="similarity">
    <text evidence="2">Belongs to the complex I LYR family.</text>
</comment>
<keyword evidence="8" id="KW-0472">Membrane</keyword>
<dbReference type="CDD" id="cd20266">
    <property type="entry name" value="Complex1_LYR_NDUFA6_LYRM6"/>
    <property type="match status" value="1"/>
</dbReference>
<proteinExistence type="inferred from homology"/>
<dbReference type="GO" id="GO:0005743">
    <property type="term" value="C:mitochondrial inner membrane"/>
    <property type="evidence" value="ECO:0007669"/>
    <property type="project" value="UniProtKB-SubCell"/>
</dbReference>
<evidence type="ECO:0000256" key="4">
    <source>
        <dbReference type="ARBA" id="ARBA00022660"/>
    </source>
</evidence>
<dbReference type="InterPro" id="IPR045299">
    <property type="entry name" value="Complex1_LYR_NDUFA6_LYRM6"/>
</dbReference>
<dbReference type="PANTHER" id="PTHR12964:SF0">
    <property type="entry name" value="NADH DEHYDROGENASE [UBIQUINONE] 1 ALPHA SUBCOMPLEX SUBUNIT 6"/>
    <property type="match status" value="1"/>
</dbReference>
<keyword evidence="3" id="KW-0813">Transport</keyword>
<organism evidence="9">
    <name type="scientific">Phaffia rhodozyma</name>
    <name type="common">Yeast</name>
    <name type="synonym">Xanthophyllomyces dendrorhous</name>
    <dbReference type="NCBI Taxonomy" id="264483"/>
    <lineage>
        <taxon>Eukaryota</taxon>
        <taxon>Fungi</taxon>
        <taxon>Dikarya</taxon>
        <taxon>Basidiomycota</taxon>
        <taxon>Agaricomycotina</taxon>
        <taxon>Tremellomycetes</taxon>
        <taxon>Cystofilobasidiales</taxon>
        <taxon>Mrakiaceae</taxon>
        <taxon>Phaffia</taxon>
    </lineage>
</organism>
<dbReference type="PIRSF" id="PIRSF006643">
    <property type="entry name" value="NDUA6"/>
    <property type="match status" value="1"/>
</dbReference>
<evidence type="ECO:0000256" key="8">
    <source>
        <dbReference type="ARBA" id="ARBA00023136"/>
    </source>
</evidence>
<protein>
    <submittedName>
        <fullName evidence="9">NADH:ubiquinone oxidoreductase, NDUFA6/B14 subunit</fullName>
    </submittedName>
</protein>
<evidence type="ECO:0000256" key="5">
    <source>
        <dbReference type="ARBA" id="ARBA00022792"/>
    </source>
</evidence>
<evidence type="ECO:0000256" key="7">
    <source>
        <dbReference type="ARBA" id="ARBA00023128"/>
    </source>
</evidence>
<comment type="subcellular location">
    <subcellularLocation>
        <location evidence="1">Mitochondrion inner membrane</location>
        <topology evidence="1">Peripheral membrane protein</topology>
        <orientation evidence="1">Matrix side</orientation>
    </subcellularLocation>
</comment>
<keyword evidence="7" id="KW-0496">Mitochondrion</keyword>
<dbReference type="EMBL" id="LN483332">
    <property type="protein sequence ID" value="CED85292.1"/>
    <property type="molecule type" value="Genomic_DNA"/>
</dbReference>
<evidence type="ECO:0000256" key="2">
    <source>
        <dbReference type="ARBA" id="ARBA00009508"/>
    </source>
</evidence>
<dbReference type="Pfam" id="PF13233">
    <property type="entry name" value="Complex1_LYR_2"/>
    <property type="match status" value="1"/>
</dbReference>
<evidence type="ECO:0000256" key="3">
    <source>
        <dbReference type="ARBA" id="ARBA00022448"/>
    </source>
</evidence>